<dbReference type="PROSITE" id="PS50109">
    <property type="entry name" value="HIS_KIN"/>
    <property type="match status" value="1"/>
</dbReference>
<dbReference type="InterPro" id="IPR036890">
    <property type="entry name" value="HATPase_C_sf"/>
</dbReference>
<keyword evidence="6" id="KW-0902">Two-component regulatory system</keyword>
<organism evidence="9 10">
    <name type="scientific">Niveispirillum lacus</name>
    <dbReference type="NCBI Taxonomy" id="1981099"/>
    <lineage>
        <taxon>Bacteria</taxon>
        <taxon>Pseudomonadati</taxon>
        <taxon>Pseudomonadota</taxon>
        <taxon>Alphaproteobacteria</taxon>
        <taxon>Rhodospirillales</taxon>
        <taxon>Azospirillaceae</taxon>
        <taxon>Niveispirillum</taxon>
    </lineage>
</organism>
<gene>
    <name evidence="9" type="ORF">CHU95_14740</name>
</gene>
<dbReference type="InterPro" id="IPR036097">
    <property type="entry name" value="HisK_dim/P_sf"/>
</dbReference>
<evidence type="ECO:0000256" key="7">
    <source>
        <dbReference type="SAM" id="Coils"/>
    </source>
</evidence>
<dbReference type="PANTHER" id="PTHR43711:SF26">
    <property type="entry name" value="SENSOR HISTIDINE KINASE RCSC"/>
    <property type="match status" value="1"/>
</dbReference>
<feature type="coiled-coil region" evidence="7">
    <location>
        <begin position="130"/>
        <end position="167"/>
    </location>
</feature>
<dbReference type="Gene3D" id="3.30.565.10">
    <property type="entry name" value="Histidine kinase-like ATPase, C-terminal domain"/>
    <property type="match status" value="1"/>
</dbReference>
<evidence type="ECO:0000256" key="5">
    <source>
        <dbReference type="ARBA" id="ARBA00022777"/>
    </source>
</evidence>
<dbReference type="RefSeq" id="WP_094457071.1">
    <property type="nucleotide sequence ID" value="NZ_NOXU01000030.1"/>
</dbReference>
<evidence type="ECO:0000313" key="10">
    <source>
        <dbReference type="Proteomes" id="UP000216998"/>
    </source>
</evidence>
<keyword evidence="7" id="KW-0175">Coiled coil</keyword>
<dbReference type="Gene3D" id="1.10.287.130">
    <property type="match status" value="1"/>
</dbReference>
<dbReference type="SUPFAM" id="SSF47384">
    <property type="entry name" value="Homodimeric domain of signal transducing histidine kinase"/>
    <property type="match status" value="1"/>
</dbReference>
<dbReference type="AlphaFoldDB" id="A0A255YWQ0"/>
<evidence type="ECO:0000256" key="1">
    <source>
        <dbReference type="ARBA" id="ARBA00000085"/>
    </source>
</evidence>
<dbReference type="Pfam" id="PF02518">
    <property type="entry name" value="HATPase_c"/>
    <property type="match status" value="1"/>
</dbReference>
<evidence type="ECO:0000256" key="2">
    <source>
        <dbReference type="ARBA" id="ARBA00012438"/>
    </source>
</evidence>
<dbReference type="CDD" id="cd00082">
    <property type="entry name" value="HisKA"/>
    <property type="match status" value="1"/>
</dbReference>
<reference evidence="9 10" key="1">
    <citation type="submission" date="2017-07" db="EMBL/GenBank/DDBJ databases">
        <title>Niveispirillum cyanobacteriorum sp. nov., isolated from cyanobacterial aggregates in a eutrophic lake.</title>
        <authorList>
            <person name="Cai H."/>
        </authorList>
    </citation>
    <scope>NUCLEOTIDE SEQUENCE [LARGE SCALE GENOMIC DNA]</scope>
    <source>
        <strain evidence="10">TH1-14</strain>
    </source>
</reference>
<dbReference type="SUPFAM" id="SSF52172">
    <property type="entry name" value="CheY-like"/>
    <property type="match status" value="1"/>
</dbReference>
<dbReference type="SMART" id="SM00387">
    <property type="entry name" value="HATPase_c"/>
    <property type="match status" value="1"/>
</dbReference>
<comment type="catalytic activity">
    <reaction evidence="1">
        <text>ATP + protein L-histidine = ADP + protein N-phospho-L-histidine.</text>
        <dbReference type="EC" id="2.7.13.3"/>
    </reaction>
</comment>
<dbReference type="EMBL" id="NOXU01000030">
    <property type="protein sequence ID" value="OYQ33628.1"/>
    <property type="molecule type" value="Genomic_DNA"/>
</dbReference>
<evidence type="ECO:0000256" key="3">
    <source>
        <dbReference type="ARBA" id="ARBA00022553"/>
    </source>
</evidence>
<dbReference type="OrthoDB" id="9801651at2"/>
<protein>
    <recommendedName>
        <fullName evidence="2">histidine kinase</fullName>
        <ecNumber evidence="2">2.7.13.3</ecNumber>
    </recommendedName>
</protein>
<dbReference type="InterPro" id="IPR004358">
    <property type="entry name" value="Sig_transdc_His_kin-like_C"/>
</dbReference>
<keyword evidence="3" id="KW-0597">Phosphoprotein</keyword>
<dbReference type="EC" id="2.7.13.3" evidence="2"/>
<dbReference type="PRINTS" id="PR00344">
    <property type="entry name" value="BCTRLSENSOR"/>
</dbReference>
<keyword evidence="10" id="KW-1185">Reference proteome</keyword>
<dbReference type="Proteomes" id="UP000216998">
    <property type="component" value="Unassembled WGS sequence"/>
</dbReference>
<evidence type="ECO:0000256" key="4">
    <source>
        <dbReference type="ARBA" id="ARBA00022679"/>
    </source>
</evidence>
<dbReference type="InterPro" id="IPR003594">
    <property type="entry name" value="HATPase_dom"/>
</dbReference>
<keyword evidence="5" id="KW-0418">Kinase</keyword>
<dbReference type="SMART" id="SM00388">
    <property type="entry name" value="HisKA"/>
    <property type="match status" value="1"/>
</dbReference>
<dbReference type="Pfam" id="PF00512">
    <property type="entry name" value="HisKA"/>
    <property type="match status" value="1"/>
</dbReference>
<evidence type="ECO:0000313" key="9">
    <source>
        <dbReference type="EMBL" id="OYQ33628.1"/>
    </source>
</evidence>
<evidence type="ECO:0000259" key="8">
    <source>
        <dbReference type="PROSITE" id="PS50109"/>
    </source>
</evidence>
<comment type="caution">
    <text evidence="9">The sequence shown here is derived from an EMBL/GenBank/DDBJ whole genome shotgun (WGS) entry which is preliminary data.</text>
</comment>
<feature type="domain" description="Histidine kinase" evidence="8">
    <location>
        <begin position="182"/>
        <end position="404"/>
    </location>
</feature>
<dbReference type="InterPro" id="IPR011006">
    <property type="entry name" value="CheY-like_superfamily"/>
</dbReference>
<keyword evidence="4" id="KW-0808">Transferase</keyword>
<name>A0A255YWQ0_9PROT</name>
<dbReference type="PANTHER" id="PTHR43711">
    <property type="entry name" value="TWO-COMPONENT HISTIDINE KINASE"/>
    <property type="match status" value="1"/>
</dbReference>
<dbReference type="GO" id="GO:0000155">
    <property type="term" value="F:phosphorelay sensor kinase activity"/>
    <property type="evidence" value="ECO:0007669"/>
    <property type="project" value="InterPro"/>
</dbReference>
<dbReference type="InterPro" id="IPR005467">
    <property type="entry name" value="His_kinase_dom"/>
</dbReference>
<evidence type="ECO:0000256" key="6">
    <source>
        <dbReference type="ARBA" id="ARBA00023012"/>
    </source>
</evidence>
<proteinExistence type="predicted"/>
<sequence>MAMHLKEDPATILVIGGNQSRYPESAKLKRLTPSVDLRFLPSEEGVLATCRSRRPGLLVVDLETVGAPLGLVASVKAADLPVDPIIIMIGDDVTAQQRTQAVEMGVLEVMERPETLVELQIRLLAHLTLRDRLTQAEQRAAERNQRLNEAMELLKAAQRKLVDQSQKTQIEDRRRTSEVVAGAAHELRTPLHAIIGFSELIRDEAHGPHRDPRYREYAVDIHQAATHMLAIVDGTLDLARAEAGVEPLEVREIDIGRTVQDSARMLRQLAEGTGIILDIKVPDVPLHIRTDPEKIRQIVINLASNAIKFTPRGGRVTVEVAGQDDGGAVILVIRDTGIGIADQDLATVMKPFGQVRQPDKPHPKGSGLGLPLTRRFVEMLGGVLDISSVPGKGTIVSVRLPPDVPGATGPQG</sequence>
<dbReference type="SUPFAM" id="SSF55874">
    <property type="entry name" value="ATPase domain of HSP90 chaperone/DNA topoisomerase II/histidine kinase"/>
    <property type="match status" value="1"/>
</dbReference>
<accession>A0A255YWQ0</accession>
<dbReference type="InterPro" id="IPR050736">
    <property type="entry name" value="Sensor_HK_Regulatory"/>
</dbReference>
<dbReference type="InterPro" id="IPR003661">
    <property type="entry name" value="HisK_dim/P_dom"/>
</dbReference>